<dbReference type="CDD" id="cd24161">
    <property type="entry name" value="NUDIX_ADPRase_Ndx2"/>
    <property type="match status" value="1"/>
</dbReference>
<dbReference type="eggNOG" id="COG0494">
    <property type="taxonomic scope" value="Bacteria"/>
</dbReference>
<gene>
    <name evidence="2" type="ordered locus">Hbal_0637</name>
</gene>
<evidence type="ECO:0000313" key="2">
    <source>
        <dbReference type="EMBL" id="ACT58339.1"/>
    </source>
</evidence>
<evidence type="ECO:0000259" key="1">
    <source>
        <dbReference type="PROSITE" id="PS51462"/>
    </source>
</evidence>
<dbReference type="KEGG" id="hba:Hbal_0637"/>
<dbReference type="Gene3D" id="3.90.79.10">
    <property type="entry name" value="Nucleoside Triphosphate Pyrophosphohydrolase"/>
    <property type="match status" value="1"/>
</dbReference>
<keyword evidence="3" id="KW-1185">Reference proteome</keyword>
<sequence>MSSKLSKLTKRPFNPSSDAGWRINSSQTKYDTPWIRVAEYEAVAPTGVPATYGVVVFKNLAVGVLPLDADGMTYLVGQYRFSVGQYSWELPEGGCPVDEDPILSAKRELSEEVQLKANNWLPLFSNVHLSNSVSDERAFAYIAWGLSKCNEHAADDVEQLKIWKMPVGQAVQMVVNGEISDAFSLAILLKADHLWRAGKLPVEVAKAFEAGQV</sequence>
<dbReference type="Proteomes" id="UP000002745">
    <property type="component" value="Chromosome"/>
</dbReference>
<organism evidence="2 3">
    <name type="scientific">Hirschia baltica (strain ATCC 49814 / DSM 5838 / IFAM 1418)</name>
    <dbReference type="NCBI Taxonomy" id="582402"/>
    <lineage>
        <taxon>Bacteria</taxon>
        <taxon>Pseudomonadati</taxon>
        <taxon>Pseudomonadota</taxon>
        <taxon>Alphaproteobacteria</taxon>
        <taxon>Hyphomonadales</taxon>
        <taxon>Hyphomonadaceae</taxon>
        <taxon>Hirschia</taxon>
    </lineage>
</organism>
<dbReference type="GO" id="GO:0016787">
    <property type="term" value="F:hydrolase activity"/>
    <property type="evidence" value="ECO:0007669"/>
    <property type="project" value="UniProtKB-KW"/>
</dbReference>
<dbReference type="RefSeq" id="WP_015826489.1">
    <property type="nucleotide sequence ID" value="NC_012982.1"/>
</dbReference>
<dbReference type="STRING" id="582402.Hbal_0637"/>
<dbReference type="OrthoDB" id="177518at2"/>
<evidence type="ECO:0000313" key="3">
    <source>
        <dbReference type="Proteomes" id="UP000002745"/>
    </source>
</evidence>
<dbReference type="HOGENOM" id="CLU_062658_5_2_5"/>
<name>C6XNT6_HIRBI</name>
<keyword evidence="2" id="KW-0378">Hydrolase</keyword>
<dbReference type="AlphaFoldDB" id="C6XNT6"/>
<feature type="domain" description="Nudix hydrolase" evidence="1">
    <location>
        <begin position="57"/>
        <end position="187"/>
    </location>
</feature>
<dbReference type="InterPro" id="IPR000086">
    <property type="entry name" value="NUDIX_hydrolase_dom"/>
</dbReference>
<dbReference type="InterPro" id="IPR015797">
    <property type="entry name" value="NUDIX_hydrolase-like_dom_sf"/>
</dbReference>
<dbReference type="Pfam" id="PF00293">
    <property type="entry name" value="NUDIX"/>
    <property type="match status" value="1"/>
</dbReference>
<dbReference type="PROSITE" id="PS51462">
    <property type="entry name" value="NUDIX"/>
    <property type="match status" value="1"/>
</dbReference>
<dbReference type="SUPFAM" id="SSF55811">
    <property type="entry name" value="Nudix"/>
    <property type="match status" value="1"/>
</dbReference>
<accession>C6XNT6</accession>
<proteinExistence type="predicted"/>
<protein>
    <submittedName>
        <fullName evidence="2">NUDIX hydrolase</fullName>
    </submittedName>
</protein>
<reference evidence="3" key="1">
    <citation type="journal article" date="2011" name="J. Bacteriol.">
        <title>Genome sequences of eight morphologically diverse alphaproteobacteria.</title>
        <authorList>
            <consortium name="US DOE Joint Genome Institute"/>
            <person name="Brown P.J."/>
            <person name="Kysela D.T."/>
            <person name="Buechlein A."/>
            <person name="Hemmerich C."/>
            <person name="Brun Y.V."/>
        </authorList>
    </citation>
    <scope>NUCLEOTIDE SEQUENCE [LARGE SCALE GENOMIC DNA]</scope>
    <source>
        <strain evidence="3">ATCC 49814 / DSM 5838 / IFAM 1418</strain>
    </source>
</reference>
<dbReference type="EMBL" id="CP001678">
    <property type="protein sequence ID" value="ACT58339.1"/>
    <property type="molecule type" value="Genomic_DNA"/>
</dbReference>